<dbReference type="EMBL" id="CP007026">
    <property type="protein sequence ID" value="AJA93009.1"/>
    <property type="molecule type" value="Genomic_DNA"/>
</dbReference>
<evidence type="ECO:0000313" key="1">
    <source>
        <dbReference type="EMBL" id="AJA93009.1"/>
    </source>
</evidence>
<dbReference type="GeneID" id="43685773"/>
<sequence>MSKETRSIDKKGFSNKFFEELDKEHDNAKEFAKRQKELKEKKKKQS</sequence>
<protein>
    <submittedName>
        <fullName evidence="1">Uncharacterized protein</fullName>
    </submittedName>
</protein>
<dbReference type="OrthoDB" id="12146at2157"/>
<name>A0A0A7V1S2_9ARCH</name>
<dbReference type="KEGG" id="nbv:T478_0690"/>
<dbReference type="Proteomes" id="UP000030944">
    <property type="component" value="Chromosome"/>
</dbReference>
<proteinExistence type="predicted"/>
<gene>
    <name evidence="1" type="ORF">T478_0690</name>
</gene>
<reference evidence="1 2" key="1">
    <citation type="journal article" date="2015" name="Proc. Natl. Acad. Sci. U.S.A.">
        <title>Genomic and proteomic characterization of "Candidatus Nitrosopelagicus brevis": An ammonia-oxidizing archaeon from the open ocean.</title>
        <authorList>
            <person name="Santoro A.E."/>
            <person name="Dupont C.L."/>
            <person name="Richter R.A."/>
            <person name="Craig M.T."/>
            <person name="Carini P."/>
            <person name="McIlvin M.R."/>
            <person name="Yang Y."/>
            <person name="Orsi W.D."/>
            <person name="Moran D.M."/>
            <person name="Saito M.A."/>
        </authorList>
    </citation>
    <scope>NUCLEOTIDE SEQUENCE [LARGE SCALE GENOMIC DNA]</scope>
    <source>
        <strain evidence="2">V2</strain>
    </source>
</reference>
<organism evidence="1 2">
    <name type="scientific">Candidatus Nitrosopelagicus brevis</name>
    <dbReference type="NCBI Taxonomy" id="1410606"/>
    <lineage>
        <taxon>Archaea</taxon>
        <taxon>Nitrososphaerota</taxon>
    </lineage>
</organism>
<evidence type="ECO:0000313" key="2">
    <source>
        <dbReference type="Proteomes" id="UP000030944"/>
    </source>
</evidence>
<dbReference type="HOGENOM" id="CLU_3178395_0_0_2"/>
<dbReference type="STRING" id="1410606.T478_0690"/>
<dbReference type="RefSeq" id="WP_160271568.1">
    <property type="nucleotide sequence ID" value="NZ_CP007026.1"/>
</dbReference>
<dbReference type="AlphaFoldDB" id="A0A0A7V1S2"/>
<accession>A0A0A7V1S2</accession>